<gene>
    <name evidence="2" type="ORF">J1M35_16010</name>
</gene>
<dbReference type="KEGG" id="otd:J1M35_16010"/>
<dbReference type="RefSeq" id="WP_208008146.1">
    <property type="nucleotide sequence ID" value="NZ_CP071796.1"/>
</dbReference>
<protein>
    <submittedName>
        <fullName evidence="2">Uncharacterized protein</fullName>
    </submittedName>
</protein>
<feature type="compositionally biased region" description="Low complexity" evidence="1">
    <location>
        <begin position="16"/>
        <end position="30"/>
    </location>
</feature>
<accession>A0A975H549</accession>
<dbReference type="EMBL" id="CP071796">
    <property type="protein sequence ID" value="QTD44582.1"/>
    <property type="molecule type" value="Genomic_DNA"/>
</dbReference>
<feature type="region of interest" description="Disordered" evidence="1">
    <location>
        <begin position="1"/>
        <end position="30"/>
    </location>
</feature>
<keyword evidence="3" id="KW-1185">Reference proteome</keyword>
<dbReference type="Proteomes" id="UP000663903">
    <property type="component" value="Chromosome"/>
</dbReference>
<sequence>MTDFTATAPERATTVPHADNATPAAAPAPAAPEVSPTLIVLKLLPNGAKFNGNRITRAQEAGFDWLKGDRAIGLRCPDTGEEVARHVAHGGQEAVGQLKEIKVLVDPERCPLWIGAGTKLIESLERYAILINASICDAAGRALSEGERNELAERIDATMRARWKALKAARMVTLASGERRELSDLSFVHTVRREAGSKKRSWRYVCFDAEPMPCHKGRAQGYRMAREIIEFHRTHKTLELPVKQVIQAAGLASIDHPHGDLDKDSIANVASGFLAAIETLVRVGSRHLNMAWLEQRIEYEEAAHVEYVAVLEKQKREMVERLRKGREAAKARRAKEARNA</sequence>
<evidence type="ECO:0000313" key="2">
    <source>
        <dbReference type="EMBL" id="QTD44582.1"/>
    </source>
</evidence>
<evidence type="ECO:0000256" key="1">
    <source>
        <dbReference type="SAM" id="MobiDB-lite"/>
    </source>
</evidence>
<dbReference type="AlphaFoldDB" id="A0A975H549"/>
<evidence type="ECO:0000313" key="3">
    <source>
        <dbReference type="Proteomes" id="UP000663903"/>
    </source>
</evidence>
<organism evidence="2 3">
    <name type="scientific">Ottowia testudinis</name>
    <dbReference type="NCBI Taxonomy" id="2816950"/>
    <lineage>
        <taxon>Bacteria</taxon>
        <taxon>Pseudomonadati</taxon>
        <taxon>Pseudomonadota</taxon>
        <taxon>Betaproteobacteria</taxon>
        <taxon>Burkholderiales</taxon>
        <taxon>Comamonadaceae</taxon>
        <taxon>Ottowia</taxon>
    </lineage>
</organism>
<name>A0A975H549_9BURK</name>
<reference evidence="2" key="1">
    <citation type="submission" date="2021-03" db="EMBL/GenBank/DDBJ databases">
        <title>Ottowia sp. 27C isolated from the cloaca of a Giant Asian pond turtle (Heosemys grandis).</title>
        <authorList>
            <person name="Spergser J."/>
            <person name="Busse H.-J."/>
        </authorList>
    </citation>
    <scope>NUCLEOTIDE SEQUENCE</scope>
    <source>
        <strain evidence="2">27C</strain>
    </source>
</reference>
<proteinExistence type="predicted"/>